<reference evidence="1" key="1">
    <citation type="journal article" date="2014" name="Front. Microbiol.">
        <title>High frequency of phylogenetically diverse reductive dehalogenase-homologous genes in deep subseafloor sedimentary metagenomes.</title>
        <authorList>
            <person name="Kawai M."/>
            <person name="Futagami T."/>
            <person name="Toyoda A."/>
            <person name="Takaki Y."/>
            <person name="Nishi S."/>
            <person name="Hori S."/>
            <person name="Arai W."/>
            <person name="Tsubouchi T."/>
            <person name="Morono Y."/>
            <person name="Uchiyama I."/>
            <person name="Ito T."/>
            <person name="Fujiyama A."/>
            <person name="Inagaki F."/>
            <person name="Takami H."/>
        </authorList>
    </citation>
    <scope>NUCLEOTIDE SEQUENCE</scope>
    <source>
        <strain evidence="1">Expedition CK06-06</strain>
    </source>
</reference>
<gene>
    <name evidence="1" type="ORF">S12H4_27676</name>
</gene>
<protein>
    <submittedName>
        <fullName evidence="1">Uncharacterized protein</fullName>
    </submittedName>
</protein>
<proteinExistence type="predicted"/>
<comment type="caution">
    <text evidence="1">The sequence shown here is derived from an EMBL/GenBank/DDBJ whole genome shotgun (WGS) entry which is preliminary data.</text>
</comment>
<evidence type="ECO:0000313" key="1">
    <source>
        <dbReference type="EMBL" id="GAI99256.1"/>
    </source>
</evidence>
<dbReference type="AlphaFoldDB" id="X1U6J9"/>
<organism evidence="1">
    <name type="scientific">marine sediment metagenome</name>
    <dbReference type="NCBI Taxonomy" id="412755"/>
    <lineage>
        <taxon>unclassified sequences</taxon>
        <taxon>metagenomes</taxon>
        <taxon>ecological metagenomes</taxon>
    </lineage>
</organism>
<name>X1U6J9_9ZZZZ</name>
<accession>X1U6J9</accession>
<dbReference type="EMBL" id="BARW01015815">
    <property type="protein sequence ID" value="GAI99256.1"/>
    <property type="molecule type" value="Genomic_DNA"/>
</dbReference>
<sequence>MEKVRSITKGLVEHQSNCSTSQIAYGFHILDDSQEIFGEYLLLSLYTHLCTFFVII</sequence>